<proteinExistence type="predicted"/>
<dbReference type="AlphaFoldDB" id="A0A195FHJ2"/>
<organism evidence="2 3">
    <name type="scientific">Trachymyrmex septentrionalis</name>
    <dbReference type="NCBI Taxonomy" id="34720"/>
    <lineage>
        <taxon>Eukaryota</taxon>
        <taxon>Metazoa</taxon>
        <taxon>Ecdysozoa</taxon>
        <taxon>Arthropoda</taxon>
        <taxon>Hexapoda</taxon>
        <taxon>Insecta</taxon>
        <taxon>Pterygota</taxon>
        <taxon>Neoptera</taxon>
        <taxon>Endopterygota</taxon>
        <taxon>Hymenoptera</taxon>
        <taxon>Apocrita</taxon>
        <taxon>Aculeata</taxon>
        <taxon>Formicoidea</taxon>
        <taxon>Formicidae</taxon>
        <taxon>Myrmicinae</taxon>
        <taxon>Trachymyrmex</taxon>
    </lineage>
</organism>
<dbReference type="EMBL" id="KQ981606">
    <property type="protein sequence ID" value="KYN39474.1"/>
    <property type="molecule type" value="Genomic_DNA"/>
</dbReference>
<evidence type="ECO:0000256" key="1">
    <source>
        <dbReference type="SAM" id="MobiDB-lite"/>
    </source>
</evidence>
<name>A0A195FHJ2_9HYME</name>
<gene>
    <name evidence="2" type="ORF">ALC56_05967</name>
</gene>
<accession>A0A195FHJ2</accession>
<feature type="compositionally biased region" description="Basic residues" evidence="1">
    <location>
        <begin position="108"/>
        <end position="121"/>
    </location>
</feature>
<feature type="region of interest" description="Disordered" evidence="1">
    <location>
        <begin position="91"/>
        <end position="121"/>
    </location>
</feature>
<evidence type="ECO:0000313" key="2">
    <source>
        <dbReference type="EMBL" id="KYN39474.1"/>
    </source>
</evidence>
<evidence type="ECO:0000313" key="3">
    <source>
        <dbReference type="Proteomes" id="UP000078541"/>
    </source>
</evidence>
<sequence>MCIHIRHSLAIPPIPPSAYRKRVYPSISAKKKYTRFRIAGACAGVASWRHVPAARFSRVGGYRFGAVDVVRPREWSDDRLRSVKRVGGLGTTKLDKARPTARSAAHPQRGHKIRHPKQILL</sequence>
<keyword evidence="3" id="KW-1185">Reference proteome</keyword>
<reference evidence="2 3" key="1">
    <citation type="submission" date="2016-03" db="EMBL/GenBank/DDBJ databases">
        <title>Trachymyrmex septentrionalis WGS genome.</title>
        <authorList>
            <person name="Nygaard S."/>
            <person name="Hu H."/>
            <person name="Boomsma J."/>
            <person name="Zhang G."/>
        </authorList>
    </citation>
    <scope>NUCLEOTIDE SEQUENCE [LARGE SCALE GENOMIC DNA]</scope>
    <source>
        <strain evidence="2">Tsep2-gDNA-1</strain>
        <tissue evidence="2">Whole body</tissue>
    </source>
</reference>
<protein>
    <submittedName>
        <fullName evidence="2">Uncharacterized protein</fullName>
    </submittedName>
</protein>
<dbReference type="Proteomes" id="UP000078541">
    <property type="component" value="Unassembled WGS sequence"/>
</dbReference>